<dbReference type="Proteomes" id="UP000316495">
    <property type="component" value="Unassembled WGS sequence"/>
</dbReference>
<reference evidence="2 3" key="1">
    <citation type="submission" date="2017-07" db="EMBL/GenBank/DDBJ databases">
        <title>Mechanisms for carbon and nitrogen cycling indicate functional differentiation within the Candidate Phyla Radiation.</title>
        <authorList>
            <person name="Danczak R.E."/>
            <person name="Johnston M.D."/>
            <person name="Kenah C."/>
            <person name="Slattery M."/>
            <person name="Wrighton K.C."/>
            <person name="Wilkins M.J."/>
        </authorList>
    </citation>
    <scope>NUCLEOTIDE SEQUENCE [LARGE SCALE GENOMIC DNA]</scope>
    <source>
        <strain evidence="2">Athens1014_28</strain>
    </source>
</reference>
<evidence type="ECO:0000313" key="3">
    <source>
        <dbReference type="Proteomes" id="UP000316495"/>
    </source>
</evidence>
<evidence type="ECO:0000259" key="1">
    <source>
        <dbReference type="Pfam" id="PF01909"/>
    </source>
</evidence>
<proteinExistence type="predicted"/>
<protein>
    <recommendedName>
        <fullName evidence="1">Polymerase nucleotidyl transferase domain-containing protein</fullName>
    </recommendedName>
</protein>
<dbReference type="Pfam" id="PF01909">
    <property type="entry name" value="NTP_transf_2"/>
    <property type="match status" value="1"/>
</dbReference>
<accession>A0A554LJF9</accession>
<dbReference type="EMBL" id="VMGN01000056">
    <property type="protein sequence ID" value="TSC93013.1"/>
    <property type="molecule type" value="Genomic_DNA"/>
</dbReference>
<sequence length="220" mass="26317">MNYFNKRIKKVQFYARIAQITPFLRAIILNSSMANGTANEKSDIDFLIITSPNRLYTVRFFLNLLALLSGKKRKPFDLNPAGKFCLNYFITSKNLILPRIKRNALYHRRSVNVWSVGEEFNDFIQANDWMEKYEREIVEDKKQRKIIVESFPVKNIAMFKLWRKFVEFVLSKKFGDFAERKMFIWQSQRILSSETYKITPRIRLKVSKNELRLHPFKDIE</sequence>
<evidence type="ECO:0000313" key="2">
    <source>
        <dbReference type="EMBL" id="TSC93013.1"/>
    </source>
</evidence>
<name>A0A554LJF9_9BACT</name>
<dbReference type="InterPro" id="IPR043519">
    <property type="entry name" value="NT_sf"/>
</dbReference>
<dbReference type="AlphaFoldDB" id="A0A554LJF9"/>
<dbReference type="Gene3D" id="3.30.460.10">
    <property type="entry name" value="Beta Polymerase, domain 2"/>
    <property type="match status" value="1"/>
</dbReference>
<organism evidence="2 3">
    <name type="scientific">Candidatus Berkelbacteria bacterium Athens1014_28</name>
    <dbReference type="NCBI Taxonomy" id="2017145"/>
    <lineage>
        <taxon>Bacteria</taxon>
        <taxon>Candidatus Berkelbacteria</taxon>
    </lineage>
</organism>
<dbReference type="CDD" id="cd05403">
    <property type="entry name" value="NT_KNTase_like"/>
    <property type="match status" value="1"/>
</dbReference>
<dbReference type="GO" id="GO:0016779">
    <property type="term" value="F:nucleotidyltransferase activity"/>
    <property type="evidence" value="ECO:0007669"/>
    <property type="project" value="InterPro"/>
</dbReference>
<gene>
    <name evidence="2" type="ORF">Athens101428_763</name>
</gene>
<comment type="caution">
    <text evidence="2">The sequence shown here is derived from an EMBL/GenBank/DDBJ whole genome shotgun (WGS) entry which is preliminary data.</text>
</comment>
<dbReference type="InterPro" id="IPR002934">
    <property type="entry name" value="Polymerase_NTP_transf_dom"/>
</dbReference>
<feature type="domain" description="Polymerase nucleotidyl transferase" evidence="1">
    <location>
        <begin position="32"/>
        <end position="64"/>
    </location>
</feature>
<dbReference type="SUPFAM" id="SSF81301">
    <property type="entry name" value="Nucleotidyltransferase"/>
    <property type="match status" value="1"/>
</dbReference>